<evidence type="ECO:0000256" key="1">
    <source>
        <dbReference type="ARBA" id="ARBA00007734"/>
    </source>
</evidence>
<dbReference type="CDD" id="cd13403">
    <property type="entry name" value="MLTF-like"/>
    <property type="match status" value="1"/>
</dbReference>
<dbReference type="GO" id="GO:0000270">
    <property type="term" value="P:peptidoglycan metabolic process"/>
    <property type="evidence" value="ECO:0007669"/>
    <property type="project" value="InterPro"/>
</dbReference>
<sequence length="462" mass="51689">MPTLLLPLACLLQSCDSGKVRPWQAGDELVVVTCAGPLTYAKDDQGRESGFEHDLAAGFARETGVRARFLVVGNYREVRQALAEGRGHLGAAWLTRERSDDQDFQATTPFYQSGHVLVQHESARPITDLSQLAGATVHVVARARHAEILAAIPALNPPLVVQEHPEWSDLDLLQAVAEKRVGLALTDAPVLDVAQNYYPQLVSQLDMGREQPISWIFPRQTDPELIAKAEAYLGRVAKDGTLDRLEDRYFGHIQRLQQQDVVQFIDRIQAVLPKFRKHFQAAQAATALDWRLLAALAYQESGWDPLATSYTNVRGMMMLTEDTADRMGVTNRLDSQQSITAGARYLAWLREQLPAAVQEPDRTWMALAAYNLGRGHFNGAQQIAPRLKADPNSWFDMKRVLPLLSRPQYYTRLRAGRARGGEAVIMVENVRMFYDILCRRELPFHPAQDLIAKTEGPGLKAH</sequence>
<dbReference type="EC" id="4.2.2.-" evidence="4"/>
<evidence type="ECO:0000313" key="4">
    <source>
        <dbReference type="EMBL" id="QWT48356.1"/>
    </source>
</evidence>
<evidence type="ECO:0000259" key="3">
    <source>
        <dbReference type="SMART" id="SM00062"/>
    </source>
</evidence>
<dbReference type="PANTHER" id="PTHR35936">
    <property type="entry name" value="MEMBRANE-BOUND LYTIC MUREIN TRANSGLYCOSYLASE F"/>
    <property type="match status" value="1"/>
</dbReference>
<dbReference type="PROSITE" id="PS00922">
    <property type="entry name" value="TRANSGLYCOSYLASE"/>
    <property type="match status" value="1"/>
</dbReference>
<name>A0A975SLL9_9RHOO</name>
<reference evidence="4" key="1">
    <citation type="submission" date="2020-11" db="EMBL/GenBank/DDBJ databases">
        <title>Azospira inquinata sp. nov.</title>
        <authorList>
            <person name="Moe W.M."/>
            <person name="Mikes M.C."/>
        </authorList>
    </citation>
    <scope>NUCLEOTIDE SEQUENCE</scope>
    <source>
        <strain evidence="4">Azo-3</strain>
    </source>
</reference>
<dbReference type="InterPro" id="IPR000189">
    <property type="entry name" value="Transglyc_AS"/>
</dbReference>
<dbReference type="Pfam" id="PF01464">
    <property type="entry name" value="SLT"/>
    <property type="match status" value="1"/>
</dbReference>
<dbReference type="InterPro" id="IPR008258">
    <property type="entry name" value="Transglycosylase_SLT_dom_1"/>
</dbReference>
<keyword evidence="4" id="KW-0456">Lyase</keyword>
<proteinExistence type="inferred from homology"/>
<dbReference type="AlphaFoldDB" id="A0A975SLL9"/>
<evidence type="ECO:0000256" key="2">
    <source>
        <dbReference type="ARBA" id="ARBA00022729"/>
    </source>
</evidence>
<protein>
    <submittedName>
        <fullName evidence="4">Membrane-bound lytic murein transglycosylase MltF</fullName>
        <ecNumber evidence="4">4.2.2.-</ecNumber>
    </submittedName>
</protein>
<dbReference type="Pfam" id="PF00497">
    <property type="entry name" value="SBP_bac_3"/>
    <property type="match status" value="1"/>
</dbReference>
<dbReference type="PANTHER" id="PTHR35936:SF32">
    <property type="entry name" value="MEMBRANE-BOUND LYTIC MUREIN TRANSGLYCOSYLASE F"/>
    <property type="match status" value="1"/>
</dbReference>
<feature type="domain" description="Solute-binding protein family 3/N-terminal" evidence="3">
    <location>
        <begin position="31"/>
        <end position="253"/>
    </location>
</feature>
<dbReference type="NCBIfam" id="NF008112">
    <property type="entry name" value="PRK10859.1"/>
    <property type="match status" value="1"/>
</dbReference>
<organism evidence="4 5">
    <name type="scientific">Azospira inquinata</name>
    <dbReference type="NCBI Taxonomy" id="2785627"/>
    <lineage>
        <taxon>Bacteria</taxon>
        <taxon>Pseudomonadati</taxon>
        <taxon>Pseudomonadota</taxon>
        <taxon>Betaproteobacteria</taxon>
        <taxon>Rhodocyclales</taxon>
        <taxon>Rhodocyclaceae</taxon>
        <taxon>Azospira</taxon>
    </lineage>
</organism>
<accession>A0A975SLL9</accession>
<keyword evidence="5" id="KW-1185">Reference proteome</keyword>
<dbReference type="SMART" id="SM00062">
    <property type="entry name" value="PBPb"/>
    <property type="match status" value="1"/>
</dbReference>
<dbReference type="GO" id="GO:0008933">
    <property type="term" value="F:peptidoglycan lytic transglycosylase activity"/>
    <property type="evidence" value="ECO:0007669"/>
    <property type="project" value="InterPro"/>
</dbReference>
<dbReference type="InterPro" id="IPR001638">
    <property type="entry name" value="Solute-binding_3/MltF_N"/>
</dbReference>
<keyword evidence="2" id="KW-0732">Signal</keyword>
<dbReference type="GO" id="GO:0016020">
    <property type="term" value="C:membrane"/>
    <property type="evidence" value="ECO:0007669"/>
    <property type="project" value="InterPro"/>
</dbReference>
<gene>
    <name evidence="4" type="primary">mltF</name>
    <name evidence="4" type="ORF">Azoinq_10870</name>
</gene>
<dbReference type="Proteomes" id="UP000683428">
    <property type="component" value="Chromosome"/>
</dbReference>
<evidence type="ECO:0000313" key="5">
    <source>
        <dbReference type="Proteomes" id="UP000683428"/>
    </source>
</evidence>
<dbReference type="EMBL" id="CP064782">
    <property type="protein sequence ID" value="QWT48356.1"/>
    <property type="molecule type" value="Genomic_DNA"/>
</dbReference>
<comment type="similarity">
    <text evidence="1">Belongs to the transglycosylase Slt family.</text>
</comment>
<dbReference type="KEGG" id="aiq:Azoinq_10870"/>
<dbReference type="CDD" id="cd01009">
    <property type="entry name" value="PBP2_YfhD_N"/>
    <property type="match status" value="1"/>
</dbReference>
<dbReference type="RefSeq" id="WP_216129178.1">
    <property type="nucleotide sequence ID" value="NZ_CP064782.1"/>
</dbReference>